<name>X1DW43_9ZZZZ</name>
<reference evidence="1" key="1">
    <citation type="journal article" date="2014" name="Front. Microbiol.">
        <title>High frequency of phylogenetically diverse reductive dehalogenase-homologous genes in deep subseafloor sedimentary metagenomes.</title>
        <authorList>
            <person name="Kawai M."/>
            <person name="Futagami T."/>
            <person name="Toyoda A."/>
            <person name="Takaki Y."/>
            <person name="Nishi S."/>
            <person name="Hori S."/>
            <person name="Arai W."/>
            <person name="Tsubouchi T."/>
            <person name="Morono Y."/>
            <person name="Uchiyama I."/>
            <person name="Ito T."/>
            <person name="Fujiyama A."/>
            <person name="Inagaki F."/>
            <person name="Takami H."/>
        </authorList>
    </citation>
    <scope>NUCLEOTIDE SEQUENCE</scope>
    <source>
        <strain evidence="1">Expedition CK06-06</strain>
    </source>
</reference>
<sequence>VANPPESMTPGRELFEAADSLRQLGLLMRSKGDYQRARQYLTSSLEKVENWANIENQMFQDEISRQIAFILWHLGWLSIATNQLSEAEKYSRRALELSDISINVYNHLCILKWSLLLKGHLKEARELNERETELSSKMTASSTELSLYLESLSDLFSIQYLSGEYGQAIQTIERP</sequence>
<dbReference type="Pfam" id="PF13181">
    <property type="entry name" value="TPR_8"/>
    <property type="match status" value="1"/>
</dbReference>
<accession>X1DW43</accession>
<protein>
    <recommendedName>
        <fullName evidence="2">MalT-like TPR region domain-containing protein</fullName>
    </recommendedName>
</protein>
<dbReference type="SUPFAM" id="SSF48452">
    <property type="entry name" value="TPR-like"/>
    <property type="match status" value="1"/>
</dbReference>
<evidence type="ECO:0000313" key="1">
    <source>
        <dbReference type="EMBL" id="GAH09164.1"/>
    </source>
</evidence>
<evidence type="ECO:0008006" key="2">
    <source>
        <dbReference type="Google" id="ProtNLM"/>
    </source>
</evidence>
<feature type="non-terminal residue" evidence="1">
    <location>
        <position position="1"/>
    </location>
</feature>
<organism evidence="1">
    <name type="scientific">marine sediment metagenome</name>
    <dbReference type="NCBI Taxonomy" id="412755"/>
    <lineage>
        <taxon>unclassified sequences</taxon>
        <taxon>metagenomes</taxon>
        <taxon>ecological metagenomes</taxon>
    </lineage>
</organism>
<dbReference type="EMBL" id="BART01036259">
    <property type="protein sequence ID" value="GAH09164.1"/>
    <property type="molecule type" value="Genomic_DNA"/>
</dbReference>
<dbReference type="InterPro" id="IPR019734">
    <property type="entry name" value="TPR_rpt"/>
</dbReference>
<proteinExistence type="predicted"/>
<gene>
    <name evidence="1" type="ORF">S01H4_61228</name>
</gene>
<feature type="non-terminal residue" evidence="1">
    <location>
        <position position="175"/>
    </location>
</feature>
<dbReference type="InterPro" id="IPR011990">
    <property type="entry name" value="TPR-like_helical_dom_sf"/>
</dbReference>
<comment type="caution">
    <text evidence="1">The sequence shown here is derived from an EMBL/GenBank/DDBJ whole genome shotgun (WGS) entry which is preliminary data.</text>
</comment>
<dbReference type="AlphaFoldDB" id="X1DW43"/>
<dbReference type="Gene3D" id="1.25.40.10">
    <property type="entry name" value="Tetratricopeptide repeat domain"/>
    <property type="match status" value="1"/>
</dbReference>